<reference evidence="5 6" key="1">
    <citation type="submission" date="2020-01" db="EMBL/GenBank/DDBJ databases">
        <authorList>
            <person name="Peng S.Y."/>
            <person name="Li J."/>
            <person name="Wang M."/>
            <person name="Wang L."/>
            <person name="Wang C.Q."/>
            <person name="Wang J.R."/>
        </authorList>
    </citation>
    <scope>NUCLEOTIDE SEQUENCE [LARGE SCALE GENOMIC DNA]</scope>
    <source>
        <strain evidence="5 6">XCT-34</strain>
    </source>
</reference>
<dbReference type="SMART" id="SM00530">
    <property type="entry name" value="HTH_XRE"/>
    <property type="match status" value="1"/>
</dbReference>
<dbReference type="Pfam" id="PF00717">
    <property type="entry name" value="Peptidase_S24"/>
    <property type="match status" value="1"/>
</dbReference>
<proteinExistence type="predicted"/>
<keyword evidence="6" id="KW-1185">Reference proteome</keyword>
<keyword evidence="3" id="KW-0804">Transcription</keyword>
<dbReference type="Proteomes" id="UP000541347">
    <property type="component" value="Unassembled WGS sequence"/>
</dbReference>
<dbReference type="Gene3D" id="1.10.260.40">
    <property type="entry name" value="lambda repressor-like DNA-binding domains"/>
    <property type="match status" value="1"/>
</dbReference>
<organism evidence="5 6">
    <name type="scientific">Pannonibacter tanglangensis</name>
    <dbReference type="NCBI Taxonomy" id="2750084"/>
    <lineage>
        <taxon>Bacteria</taxon>
        <taxon>Pseudomonadati</taxon>
        <taxon>Pseudomonadota</taxon>
        <taxon>Alphaproteobacteria</taxon>
        <taxon>Hyphomicrobiales</taxon>
        <taxon>Stappiaceae</taxon>
        <taxon>Pannonibacter</taxon>
    </lineage>
</organism>
<keyword evidence="1" id="KW-0805">Transcription regulation</keyword>
<name>A0ABW9ZD91_9HYPH</name>
<evidence type="ECO:0000256" key="2">
    <source>
        <dbReference type="ARBA" id="ARBA00023125"/>
    </source>
</evidence>
<dbReference type="InterPro" id="IPR036286">
    <property type="entry name" value="LexA/Signal_pep-like_sf"/>
</dbReference>
<feature type="domain" description="HTH cro/C1-type" evidence="4">
    <location>
        <begin position="4"/>
        <end position="58"/>
    </location>
</feature>
<dbReference type="PANTHER" id="PTHR40661">
    <property type="match status" value="1"/>
</dbReference>
<dbReference type="InterPro" id="IPR010982">
    <property type="entry name" value="Lambda_DNA-bd_dom_sf"/>
</dbReference>
<dbReference type="Gene3D" id="2.10.109.10">
    <property type="entry name" value="Umud Fragment, subunit A"/>
    <property type="match status" value="1"/>
</dbReference>
<dbReference type="PROSITE" id="PS50943">
    <property type="entry name" value="HTH_CROC1"/>
    <property type="match status" value="1"/>
</dbReference>
<dbReference type="SUPFAM" id="SSF51306">
    <property type="entry name" value="LexA/Signal peptidase"/>
    <property type="match status" value="1"/>
</dbReference>
<evidence type="ECO:0000313" key="6">
    <source>
        <dbReference type="Proteomes" id="UP000541347"/>
    </source>
</evidence>
<evidence type="ECO:0000256" key="3">
    <source>
        <dbReference type="ARBA" id="ARBA00023163"/>
    </source>
</evidence>
<dbReference type="CDD" id="cd06529">
    <property type="entry name" value="S24_LexA-like"/>
    <property type="match status" value="1"/>
</dbReference>
<dbReference type="EMBL" id="JAABLP010000001">
    <property type="protein sequence ID" value="NBN62810.1"/>
    <property type="molecule type" value="Genomic_DNA"/>
</dbReference>
<dbReference type="InterPro" id="IPR015927">
    <property type="entry name" value="Peptidase_S24_S26A/B/C"/>
</dbReference>
<evidence type="ECO:0000256" key="1">
    <source>
        <dbReference type="ARBA" id="ARBA00023015"/>
    </source>
</evidence>
<sequence>MLRLKKIRKERGMTQAQVAALIGLDLTNYNRLENGKTELTYSRMQQLAKLLHVDPVDLLTNRGGTRTVAVRAHVQAGSWSEATEWPEEDWYEVSVPDADDLRGHELYAAETRGTSMDKVYPEGTVVVFAALRDPSDMQVGRRYIVERQRADGLREATVKTLAQDAAGKFWLMPESTDPRHQAPIELNGGEEDRILILGRVVYSVRRER</sequence>
<evidence type="ECO:0000259" key="4">
    <source>
        <dbReference type="PROSITE" id="PS50943"/>
    </source>
</evidence>
<dbReference type="InterPro" id="IPR001387">
    <property type="entry name" value="Cro/C1-type_HTH"/>
</dbReference>
<dbReference type="Pfam" id="PF01381">
    <property type="entry name" value="HTH_3"/>
    <property type="match status" value="1"/>
</dbReference>
<comment type="caution">
    <text evidence="5">The sequence shown here is derived from an EMBL/GenBank/DDBJ whole genome shotgun (WGS) entry which is preliminary data.</text>
</comment>
<dbReference type="CDD" id="cd00093">
    <property type="entry name" value="HTH_XRE"/>
    <property type="match status" value="1"/>
</dbReference>
<keyword evidence="2" id="KW-0238">DNA-binding</keyword>
<dbReference type="PANTHER" id="PTHR40661:SF3">
    <property type="entry name" value="FELS-1 PROPHAGE TRANSCRIPTIONAL REGULATOR"/>
    <property type="match status" value="1"/>
</dbReference>
<evidence type="ECO:0000313" key="5">
    <source>
        <dbReference type="EMBL" id="NBN62810.1"/>
    </source>
</evidence>
<dbReference type="InterPro" id="IPR039418">
    <property type="entry name" value="LexA-like"/>
</dbReference>
<protein>
    <submittedName>
        <fullName evidence="5">Helix-turn-helix domain-containing protein</fullName>
    </submittedName>
</protein>
<accession>A0ABW9ZD91</accession>
<gene>
    <name evidence="5" type="ORF">GWI71_03865</name>
</gene>
<dbReference type="SUPFAM" id="SSF47413">
    <property type="entry name" value="lambda repressor-like DNA-binding domains"/>
    <property type="match status" value="1"/>
</dbReference>